<name>A0AAQ4EJQ0_AMBAM</name>
<reference evidence="1 2" key="1">
    <citation type="journal article" date="2023" name="Arcadia Sci">
        <title>De novo assembly of a long-read Amblyomma americanum tick genome.</title>
        <authorList>
            <person name="Chou S."/>
            <person name="Poskanzer K.E."/>
            <person name="Rollins M."/>
            <person name="Thuy-Boun P.S."/>
        </authorList>
    </citation>
    <scope>NUCLEOTIDE SEQUENCE [LARGE SCALE GENOMIC DNA]</scope>
    <source>
        <strain evidence="1">F_SG_1</strain>
        <tissue evidence="1">Salivary glands</tissue>
    </source>
</reference>
<dbReference type="AlphaFoldDB" id="A0AAQ4EJQ0"/>
<accession>A0AAQ4EJQ0</accession>
<dbReference type="Proteomes" id="UP001321473">
    <property type="component" value="Unassembled WGS sequence"/>
</dbReference>
<protein>
    <submittedName>
        <fullName evidence="1">Uncharacterized protein</fullName>
    </submittedName>
</protein>
<keyword evidence="2" id="KW-1185">Reference proteome</keyword>
<evidence type="ECO:0000313" key="2">
    <source>
        <dbReference type="Proteomes" id="UP001321473"/>
    </source>
</evidence>
<sequence>MLLFASRQTTESLRVTLLSALDIIDELHKFKQRFFVIVRYFHGDVDHPTIIQFSQIYRLLFTPVKNAVKGNCSGAAESVLVSLHDSLGEKAKAAAELRNAVEEKQCKKLLSIRYLSGESDDLGDYGYEIAGPEEMVVYYLAGYVHKKITKAMYCKDCQVTLTAAPEHASPSDVVQRHFTDLRSFKPGCLREPSLRLYTVIKMESIVHKAIEKRVVFGDLFWEVLDRLEELCLQSIVIFTAKKSLLK</sequence>
<proteinExistence type="predicted"/>
<gene>
    <name evidence="1" type="ORF">V5799_010510</name>
</gene>
<dbReference type="EMBL" id="JARKHS020014777">
    <property type="protein sequence ID" value="KAK8774957.1"/>
    <property type="molecule type" value="Genomic_DNA"/>
</dbReference>
<evidence type="ECO:0000313" key="1">
    <source>
        <dbReference type="EMBL" id="KAK8774957.1"/>
    </source>
</evidence>
<comment type="caution">
    <text evidence="1">The sequence shown here is derived from an EMBL/GenBank/DDBJ whole genome shotgun (WGS) entry which is preliminary data.</text>
</comment>
<organism evidence="1 2">
    <name type="scientific">Amblyomma americanum</name>
    <name type="common">Lone star tick</name>
    <dbReference type="NCBI Taxonomy" id="6943"/>
    <lineage>
        <taxon>Eukaryota</taxon>
        <taxon>Metazoa</taxon>
        <taxon>Ecdysozoa</taxon>
        <taxon>Arthropoda</taxon>
        <taxon>Chelicerata</taxon>
        <taxon>Arachnida</taxon>
        <taxon>Acari</taxon>
        <taxon>Parasitiformes</taxon>
        <taxon>Ixodida</taxon>
        <taxon>Ixodoidea</taxon>
        <taxon>Ixodidae</taxon>
        <taxon>Amblyomminae</taxon>
        <taxon>Amblyomma</taxon>
    </lineage>
</organism>